<evidence type="ECO:0000313" key="3">
    <source>
        <dbReference type="Proteomes" id="UP001059596"/>
    </source>
</evidence>
<feature type="non-terminal residue" evidence="2">
    <location>
        <position position="351"/>
    </location>
</feature>
<keyword evidence="3" id="KW-1185">Reference proteome</keyword>
<proteinExistence type="predicted"/>
<keyword evidence="1" id="KW-0732">Signal</keyword>
<feature type="signal peptide" evidence="1">
    <location>
        <begin position="1"/>
        <end position="22"/>
    </location>
</feature>
<evidence type="ECO:0000313" key="2">
    <source>
        <dbReference type="EMBL" id="KAI8041984.1"/>
    </source>
</evidence>
<gene>
    <name evidence="2" type="ORF">M5D96_003282</name>
</gene>
<dbReference type="AlphaFoldDB" id="A0A9P9YSR0"/>
<reference evidence="2" key="1">
    <citation type="journal article" date="2023" name="Genome Biol. Evol.">
        <title>Long-read-based Genome Assembly of Drosophila gunungcola Reveals Fewer Chemosensory Genes in Flower-breeding Species.</title>
        <authorList>
            <person name="Negi A."/>
            <person name="Liao B.Y."/>
            <person name="Yeh S.D."/>
        </authorList>
    </citation>
    <scope>NUCLEOTIDE SEQUENCE</scope>
    <source>
        <strain evidence="2">Sukarami</strain>
    </source>
</reference>
<accession>A0A9P9YSR0</accession>
<dbReference type="EMBL" id="JAMKOV010000002">
    <property type="protein sequence ID" value="KAI8041984.1"/>
    <property type="molecule type" value="Genomic_DNA"/>
</dbReference>
<dbReference type="Proteomes" id="UP001059596">
    <property type="component" value="Unassembled WGS sequence"/>
</dbReference>
<sequence>QRAKMFEILLMLAVNLATSVWATDYYLLVEDPDVYSPCTDAPPGSISIPEAFNMDNMVFDLDENGIHVSGNATVKWSIPRTDRVSAGFRVMKFNRGSWEPTVFSQVTPNFCAVLFDKNQYWYKYWFQYVANHEEIKQKCITTTDRRVLGKMDRVFLILSVVVTSNWATDYNLLPEDPDLYVPCTDGPPGSFGLSEAVDMTNIVIDQDPDGIHISGNCTVVWNIPLTDRIAARMVVMHYDRGTWEPTVFSIHTPNICQVMFDEDQYWFKNWFKHFANREEISEKCLGTKGTVLVYNPFTVRPRLENIHGPIFNGRYKAVVTFEPYDENNIKRPSSLCFEIRGEAERIKNFKI</sequence>
<comment type="caution">
    <text evidence="2">The sequence shown here is derived from an EMBL/GenBank/DDBJ whole genome shotgun (WGS) entry which is preliminary data.</text>
</comment>
<protein>
    <submittedName>
        <fullName evidence="2">Uncharacterized protein</fullName>
    </submittedName>
</protein>
<dbReference type="InterPro" id="IPR006601">
    <property type="entry name" value="Uncharacterised_DM11_DROME"/>
</dbReference>
<feature type="chain" id="PRO_5040373996" evidence="1">
    <location>
        <begin position="23"/>
        <end position="351"/>
    </location>
</feature>
<organism evidence="2 3">
    <name type="scientific">Drosophila gunungcola</name>
    <name type="common">fruit fly</name>
    <dbReference type="NCBI Taxonomy" id="103775"/>
    <lineage>
        <taxon>Eukaryota</taxon>
        <taxon>Metazoa</taxon>
        <taxon>Ecdysozoa</taxon>
        <taxon>Arthropoda</taxon>
        <taxon>Hexapoda</taxon>
        <taxon>Insecta</taxon>
        <taxon>Pterygota</taxon>
        <taxon>Neoptera</taxon>
        <taxon>Endopterygota</taxon>
        <taxon>Diptera</taxon>
        <taxon>Brachycera</taxon>
        <taxon>Muscomorpha</taxon>
        <taxon>Ephydroidea</taxon>
        <taxon>Drosophilidae</taxon>
        <taxon>Drosophila</taxon>
        <taxon>Sophophora</taxon>
    </lineage>
</organism>
<name>A0A9P9YSR0_9MUSC</name>
<evidence type="ECO:0000256" key="1">
    <source>
        <dbReference type="SAM" id="SignalP"/>
    </source>
</evidence>
<dbReference type="SMART" id="SM00675">
    <property type="entry name" value="DM11"/>
    <property type="match status" value="2"/>
</dbReference>